<keyword evidence="1" id="KW-0677">Repeat</keyword>
<accession>A0AAV2PP58</accession>
<dbReference type="InterPro" id="IPR001846">
    <property type="entry name" value="VWF_type-D"/>
</dbReference>
<dbReference type="AlphaFoldDB" id="A0AAV2PP58"/>
<dbReference type="Gene3D" id="4.10.400.10">
    <property type="entry name" value="Low-density Lipoprotein Receptor"/>
    <property type="match status" value="1"/>
</dbReference>
<evidence type="ECO:0000313" key="6">
    <source>
        <dbReference type="EMBL" id="CAL4062945.1"/>
    </source>
</evidence>
<dbReference type="Pfam" id="PF00431">
    <property type="entry name" value="CUB"/>
    <property type="match status" value="1"/>
</dbReference>
<evidence type="ECO:0000259" key="4">
    <source>
        <dbReference type="PROSITE" id="PS01180"/>
    </source>
</evidence>
<proteinExistence type="predicted"/>
<dbReference type="CDD" id="cd00041">
    <property type="entry name" value="CUB"/>
    <property type="match status" value="1"/>
</dbReference>
<dbReference type="Proteomes" id="UP001497623">
    <property type="component" value="Unassembled WGS sequence"/>
</dbReference>
<keyword evidence="7" id="KW-1185">Reference proteome</keyword>
<evidence type="ECO:0000259" key="5">
    <source>
        <dbReference type="PROSITE" id="PS51233"/>
    </source>
</evidence>
<dbReference type="InterPro" id="IPR035914">
    <property type="entry name" value="Sperma_CUB_dom_sf"/>
</dbReference>
<reference evidence="6 7" key="1">
    <citation type="submission" date="2024-05" db="EMBL/GenBank/DDBJ databases">
        <authorList>
            <person name="Wallberg A."/>
        </authorList>
    </citation>
    <scope>NUCLEOTIDE SEQUENCE [LARGE SCALE GENOMIC DNA]</scope>
</reference>
<dbReference type="PROSITE" id="PS51233">
    <property type="entry name" value="VWFD"/>
    <property type="match status" value="1"/>
</dbReference>
<dbReference type="SUPFAM" id="SSF49854">
    <property type="entry name" value="Spermadhesin, CUB domain"/>
    <property type="match status" value="1"/>
</dbReference>
<keyword evidence="2" id="KW-1015">Disulfide bond</keyword>
<organism evidence="6 7">
    <name type="scientific">Meganyctiphanes norvegica</name>
    <name type="common">Northern krill</name>
    <name type="synonym">Thysanopoda norvegica</name>
    <dbReference type="NCBI Taxonomy" id="48144"/>
    <lineage>
        <taxon>Eukaryota</taxon>
        <taxon>Metazoa</taxon>
        <taxon>Ecdysozoa</taxon>
        <taxon>Arthropoda</taxon>
        <taxon>Crustacea</taxon>
        <taxon>Multicrustacea</taxon>
        <taxon>Malacostraca</taxon>
        <taxon>Eumalacostraca</taxon>
        <taxon>Eucarida</taxon>
        <taxon>Euphausiacea</taxon>
        <taxon>Euphausiidae</taxon>
        <taxon>Meganyctiphanes</taxon>
    </lineage>
</organism>
<sequence length="309" mass="34800">GEISFPTDGQEYGHNLNCSWIIKSLPDTVIKINFISFNTEKDYDNLLIWDGKNDGSQLLGNFSGNTIHKNQMSSSNYVYLQFLSDESTSGVGFRILWQQILNKGCEKNEFECDKKCLTVDKRCNGNYDCQDKTDETCECEYAGKMYSYGAQIPDVCASLICKHGMWYPSGYINQDCSECTLYNDPHIKAYEDLYYDWHGQCNYSITQEGKSYTPDFALYGKFDQCLRGISNPTCIGEFVYKDSDTLSVSFGSTMDQKENNIMHITVNGFSQLVNSSSFALGLEVGNTKQHVLAWVAGGCLRILGTKGLM</sequence>
<evidence type="ECO:0000256" key="3">
    <source>
        <dbReference type="PROSITE-ProRule" id="PRU00124"/>
    </source>
</evidence>
<evidence type="ECO:0008006" key="8">
    <source>
        <dbReference type="Google" id="ProtNLM"/>
    </source>
</evidence>
<dbReference type="InterPro" id="IPR023415">
    <property type="entry name" value="LDLR_class-A_CS"/>
</dbReference>
<dbReference type="CDD" id="cd00112">
    <property type="entry name" value="LDLa"/>
    <property type="match status" value="1"/>
</dbReference>
<feature type="domain" description="VWFD" evidence="5">
    <location>
        <begin position="177"/>
        <end position="309"/>
    </location>
</feature>
<dbReference type="PROSITE" id="PS01180">
    <property type="entry name" value="CUB"/>
    <property type="match status" value="1"/>
</dbReference>
<name>A0AAV2PP58_MEGNR</name>
<feature type="non-terminal residue" evidence="6">
    <location>
        <position position="309"/>
    </location>
</feature>
<dbReference type="InterPro" id="IPR002172">
    <property type="entry name" value="LDrepeatLR_classA_rpt"/>
</dbReference>
<gene>
    <name evidence="6" type="ORF">MNOR_LOCUS2960</name>
</gene>
<protein>
    <recommendedName>
        <fullName evidence="8">CUB domain-containing protein</fullName>
    </recommendedName>
</protein>
<evidence type="ECO:0000256" key="1">
    <source>
        <dbReference type="ARBA" id="ARBA00022737"/>
    </source>
</evidence>
<feature type="domain" description="CUB" evidence="4">
    <location>
        <begin position="1"/>
        <end position="100"/>
    </location>
</feature>
<dbReference type="InterPro" id="IPR000859">
    <property type="entry name" value="CUB_dom"/>
</dbReference>
<evidence type="ECO:0000256" key="2">
    <source>
        <dbReference type="ARBA" id="ARBA00023157"/>
    </source>
</evidence>
<comment type="caution">
    <text evidence="3">Lacks conserved residue(s) required for the propagation of feature annotation.</text>
</comment>
<dbReference type="SMART" id="SM00042">
    <property type="entry name" value="CUB"/>
    <property type="match status" value="1"/>
</dbReference>
<dbReference type="EMBL" id="CAXKWB010000963">
    <property type="protein sequence ID" value="CAL4062945.1"/>
    <property type="molecule type" value="Genomic_DNA"/>
</dbReference>
<dbReference type="PROSITE" id="PS50068">
    <property type="entry name" value="LDLRA_2"/>
    <property type="match status" value="1"/>
</dbReference>
<dbReference type="PANTHER" id="PTHR24251">
    <property type="entry name" value="OVOCHYMASE-RELATED"/>
    <property type="match status" value="1"/>
</dbReference>
<feature type="non-terminal residue" evidence="6">
    <location>
        <position position="1"/>
    </location>
</feature>
<dbReference type="SMART" id="SM00192">
    <property type="entry name" value="LDLa"/>
    <property type="match status" value="1"/>
</dbReference>
<dbReference type="Gene3D" id="2.60.120.290">
    <property type="entry name" value="Spermadhesin, CUB domain"/>
    <property type="match status" value="1"/>
</dbReference>
<dbReference type="PROSITE" id="PS01209">
    <property type="entry name" value="LDLRA_1"/>
    <property type="match status" value="1"/>
</dbReference>
<evidence type="ECO:0000313" key="7">
    <source>
        <dbReference type="Proteomes" id="UP001497623"/>
    </source>
</evidence>
<comment type="caution">
    <text evidence="6">The sequence shown here is derived from an EMBL/GenBank/DDBJ whole genome shotgun (WGS) entry which is preliminary data.</text>
</comment>
<dbReference type="InterPro" id="IPR036055">
    <property type="entry name" value="LDL_receptor-like_sf"/>
</dbReference>